<comment type="caution">
    <text evidence="2">The sequence shown here is derived from an EMBL/GenBank/DDBJ whole genome shotgun (WGS) entry which is preliminary data.</text>
</comment>
<proteinExistence type="predicted"/>
<evidence type="ECO:0000313" key="3">
    <source>
        <dbReference type="Proteomes" id="UP001500416"/>
    </source>
</evidence>
<evidence type="ECO:0000313" key="2">
    <source>
        <dbReference type="EMBL" id="GAA0229263.1"/>
    </source>
</evidence>
<organism evidence="2 3">
    <name type="scientific">Saccharothrix mutabilis subsp. mutabilis</name>
    <dbReference type="NCBI Taxonomy" id="66855"/>
    <lineage>
        <taxon>Bacteria</taxon>
        <taxon>Bacillati</taxon>
        <taxon>Actinomycetota</taxon>
        <taxon>Actinomycetes</taxon>
        <taxon>Pseudonocardiales</taxon>
        <taxon>Pseudonocardiaceae</taxon>
        <taxon>Saccharothrix</taxon>
    </lineage>
</organism>
<protein>
    <recommendedName>
        <fullName evidence="1">ScoMcrA-like DNA sulfur-binding domain-containing protein</fullName>
    </recommendedName>
</protein>
<sequence>MVSLGSLNRHRADEHTGFCGSVALMWAFGQLAAGRGRLFGWPEFREGVGAVLSEFGTSRNTPQYPFWHLGSDGELWERHGLVKEPTSADVEAVAGFTEQAAALLGDPAVRAQAVDVVRAAYLADLEDQPSLLRRVGLPVPVAPSAVDVLERLVGREITTVDGSVNRVLEVDPRNALVATSRSPQGKFVPVAWVQEGLDKLFARGRVAASVEELRYRSAFVAAVLAPCRGPW</sequence>
<dbReference type="InterPro" id="IPR058813">
    <property type="entry name" value="DNA-SBD_ScoMcrA"/>
</dbReference>
<dbReference type="Proteomes" id="UP001500416">
    <property type="component" value="Unassembled WGS sequence"/>
</dbReference>
<gene>
    <name evidence="2" type="ORF">GCM10010492_29590</name>
</gene>
<reference evidence="3" key="1">
    <citation type="journal article" date="2019" name="Int. J. Syst. Evol. Microbiol.">
        <title>The Global Catalogue of Microorganisms (GCM) 10K type strain sequencing project: providing services to taxonomists for standard genome sequencing and annotation.</title>
        <authorList>
            <consortium name="The Broad Institute Genomics Platform"/>
            <consortium name="The Broad Institute Genome Sequencing Center for Infectious Disease"/>
            <person name="Wu L."/>
            <person name="Ma J."/>
        </authorList>
    </citation>
    <scope>NUCLEOTIDE SEQUENCE [LARGE SCALE GENOMIC DNA]</scope>
    <source>
        <strain evidence="3">JCM 3380</strain>
    </source>
</reference>
<name>A0ABP3DCU4_9PSEU</name>
<feature type="domain" description="ScoMcrA-like DNA sulfur-binding" evidence="1">
    <location>
        <begin position="3"/>
        <end position="137"/>
    </location>
</feature>
<evidence type="ECO:0000259" key="1">
    <source>
        <dbReference type="Pfam" id="PF26340"/>
    </source>
</evidence>
<keyword evidence="3" id="KW-1185">Reference proteome</keyword>
<dbReference type="EMBL" id="BAAABU010000005">
    <property type="protein sequence ID" value="GAA0229263.1"/>
    <property type="molecule type" value="Genomic_DNA"/>
</dbReference>
<dbReference type="Pfam" id="PF26340">
    <property type="entry name" value="DNA-SBD_ScoMcrA"/>
    <property type="match status" value="1"/>
</dbReference>
<accession>A0ABP3DCU4</accession>